<organism evidence="4 5">
    <name type="scientific">Pseudomonas extremorientalis</name>
    <dbReference type="NCBI Taxonomy" id="169669"/>
    <lineage>
        <taxon>Bacteria</taxon>
        <taxon>Pseudomonadati</taxon>
        <taxon>Pseudomonadota</taxon>
        <taxon>Gammaproteobacteria</taxon>
        <taxon>Pseudomonadales</taxon>
        <taxon>Pseudomonadaceae</taxon>
        <taxon>Pseudomonas</taxon>
    </lineage>
</organism>
<evidence type="ECO:0000313" key="5">
    <source>
        <dbReference type="Proteomes" id="UP000182654"/>
    </source>
</evidence>
<evidence type="ECO:0000256" key="2">
    <source>
        <dbReference type="ARBA" id="ARBA00023002"/>
    </source>
</evidence>
<evidence type="ECO:0000313" key="4">
    <source>
        <dbReference type="EMBL" id="SDO47744.1"/>
    </source>
</evidence>
<accession>A0ABY0RU39</accession>
<name>A0ABY0RU39_9PSED</name>
<dbReference type="InterPro" id="IPR057326">
    <property type="entry name" value="KR_dom"/>
</dbReference>
<proteinExistence type="inferred from homology"/>
<dbReference type="Pfam" id="PF13561">
    <property type="entry name" value="adh_short_C2"/>
    <property type="match status" value="1"/>
</dbReference>
<dbReference type="PANTHER" id="PTHR42760">
    <property type="entry name" value="SHORT-CHAIN DEHYDROGENASES/REDUCTASES FAMILY MEMBER"/>
    <property type="match status" value="1"/>
</dbReference>
<keyword evidence="5" id="KW-1185">Reference proteome</keyword>
<comment type="similarity">
    <text evidence="1">Belongs to the short-chain dehydrogenases/reductases (SDR) family.</text>
</comment>
<dbReference type="PROSITE" id="PS00061">
    <property type="entry name" value="ADH_SHORT"/>
    <property type="match status" value="1"/>
</dbReference>
<evidence type="ECO:0000256" key="1">
    <source>
        <dbReference type="ARBA" id="ARBA00006484"/>
    </source>
</evidence>
<feature type="domain" description="Ketoreductase" evidence="3">
    <location>
        <begin position="36"/>
        <end position="212"/>
    </location>
</feature>
<dbReference type="CDD" id="cd05233">
    <property type="entry name" value="SDR_c"/>
    <property type="match status" value="1"/>
</dbReference>
<keyword evidence="2" id="KW-0560">Oxidoreductase</keyword>
<dbReference type="Proteomes" id="UP000182654">
    <property type="component" value="Chromosome I"/>
</dbReference>
<dbReference type="PANTHER" id="PTHR42760:SF133">
    <property type="entry name" value="3-OXOACYL-[ACYL-CARRIER-PROTEIN] REDUCTASE"/>
    <property type="match status" value="1"/>
</dbReference>
<dbReference type="InterPro" id="IPR020904">
    <property type="entry name" value="Sc_DH/Rdtase_CS"/>
</dbReference>
<dbReference type="EMBL" id="LT629708">
    <property type="protein sequence ID" value="SDO47744.1"/>
    <property type="molecule type" value="Genomic_DNA"/>
</dbReference>
<dbReference type="InterPro" id="IPR002347">
    <property type="entry name" value="SDR_fam"/>
</dbReference>
<dbReference type="SMART" id="SM00822">
    <property type="entry name" value="PKS_KR"/>
    <property type="match status" value="1"/>
</dbReference>
<reference evidence="4 5" key="1">
    <citation type="submission" date="2016-10" db="EMBL/GenBank/DDBJ databases">
        <authorList>
            <person name="Varghese N."/>
            <person name="Submissions S."/>
        </authorList>
    </citation>
    <scope>NUCLEOTIDE SEQUENCE [LARGE SCALE GENOMIC DNA]</scope>
    <source>
        <strain evidence="4 5">BS2774</strain>
    </source>
</reference>
<dbReference type="InterPro" id="IPR036291">
    <property type="entry name" value="NAD(P)-bd_dom_sf"/>
</dbReference>
<gene>
    <name evidence="4" type="ORF">SAMN04490184_0660</name>
</gene>
<dbReference type="PRINTS" id="PR00080">
    <property type="entry name" value="SDRFAMILY"/>
</dbReference>
<evidence type="ECO:0000259" key="3">
    <source>
        <dbReference type="SMART" id="SM00822"/>
    </source>
</evidence>
<dbReference type="Gene3D" id="3.40.50.720">
    <property type="entry name" value="NAD(P)-binding Rossmann-like Domain"/>
    <property type="match status" value="1"/>
</dbReference>
<dbReference type="NCBIfam" id="NF004847">
    <property type="entry name" value="PRK06198.1"/>
    <property type="match status" value="1"/>
</dbReference>
<dbReference type="PRINTS" id="PR00081">
    <property type="entry name" value="GDHRDH"/>
</dbReference>
<dbReference type="SUPFAM" id="SSF51735">
    <property type="entry name" value="NAD(P)-binding Rossmann-fold domains"/>
    <property type="match status" value="1"/>
</dbReference>
<protein>
    <submittedName>
        <fullName evidence="4">NAD(P)-dependent dehydrogenase, short-chain alcohol dehydrogenase family</fullName>
    </submittedName>
</protein>
<sequence>MLVSVLSGVEPGDAQQQKCLENCMPNTDLATSFSGQYFVVTGSTQGLGAAVARTLAQRGAAGLIICGRRRAQGEEQVRQLAQLDCPAFFVEADLEQVEDCRAIIDAARTHFGTLHGLVNCAGMSDRGTILDTSPELFDRLMAVNVRAPFFLMQEALKLMVSNGVEGAVVNIQSVTGHGGQSFLSAYAASKGALAILTKNVAFSALRNRIRVNGLNIGWMDTPHEDDIQRQYHGAQDGWLEKAERAQPFGRLLKPEEVARSVAFLLSSESGMMTGSVIDLEQGVVGCTDGGSPQPNQALGGV</sequence>